<proteinExistence type="predicted"/>
<feature type="region of interest" description="Disordered" evidence="1">
    <location>
        <begin position="991"/>
        <end position="1018"/>
    </location>
</feature>
<dbReference type="GO" id="GO:0005085">
    <property type="term" value="F:guanyl-nucleotide exchange factor activity"/>
    <property type="evidence" value="ECO:0007669"/>
    <property type="project" value="InterPro"/>
</dbReference>
<dbReference type="InterPro" id="IPR035899">
    <property type="entry name" value="DBL_dom_sf"/>
</dbReference>
<feature type="domain" description="DH" evidence="2">
    <location>
        <begin position="251"/>
        <end position="425"/>
    </location>
</feature>
<sequence>MPTFLNDDHKSPEEQAAMDARLSIVIDSNCPYYTKFDDKTLADAVYMTGQDPLFGDILSVVYRAPDGPPTKLSAVMLGSQGTSGFLNMTLNPLSRFFPACNNLAIPHRSSLVRQSLAITNLRSFATMDRSIKMMLASQAAHQKWDETTAGELASQMKLVEGKYPDEMGKIIQESGVVSPKQINTSLVDVVYVDSDTTIEQNNELVYLLGEQLEQLFDPLAEYSPEPAESLYSPPQLSRDRLVNESEEVQSICEELFILQENFREELLEFLQTFLIPLRVKVLSNEYPGLTIRTVNTIFPPTIDEIVRVNNLLYEALQQSVIYGSFEMLKACGMTIPYFYKACMRHEAATRNFARNIKAHSQYIKPVLADSNYTSQRIESIIHCSLHLTRIKLILERLVTHFEDDGTGRVDLINDYFQAAAGTIDAFGRESVVTPYDRRVFTPTGKVLVELAQQWPKDLEYGWVNRRVVTIFDAADILRGPENVNLHHIIILFTDHIVILEPIKPIPSVSASGVHIPSVADILTHCLINEAPLPNIPDLKVVAWAPIQNVELAEFNDSKSLAIYSTVPGGMHTPGDDGASDSTFVRLYKLLRPDTTASSIVSLFAKAKVMNKTQPFHLFKCVGPRLSLYATVHELQGYAQEVHKTPIAVFLNVNVTRDILEANNLTACFRVELIEGGSFVSVKTFTRLGPSYELDTVVPRNQFSRLINSETAYLYTLHLSTKNLAMVGPTVSANREVAKRLLDYATTPSTRLTQPRTVSAQKSNNTLYRKHPIKPATSESIESDSQQLQRKPSAIRKISPINLLNRLSGGGGDPVRRRSTFKLLRVRERSDPIIAPVLDLKRASSDASSIQESLCLDRQEQQEEEQQEGVELERSFQFPPRSSTGGGSEWDDRRQSVIGHREQESFDSGWETIGTVTSGGFSNALERNTELVGYDTFDSNNVSNSYDHSSHFGHSVDQDEETETELDHEFDSEDEQEQQDVEQWYENYAREDADADSLDSVPPEIDHNDTSYGDEEEDSYLERRVTTIFDHDAFAMPAGIEFVPPKGGGPSPDDYTPQPARIVDYDGDEDLASGDGPIDIADDFRYLAGLIGGDDSINLRNNNNNVGPVARREDDRPQLYPDLRDASIVFLGSYVRAKDSAGSLPMVKVESTDDIAIKTEVVDPIVETEGLPRIKVEDPTLPTSYSTPSRHARGNSLALLVQGSPMLRYTSAKTLQLASFTVELDNLIDQEHYDGHIDSATELLTIKQTVLRQYERARNVIARGQVGQSHMQLVRDRESKDRKEMMGLAYIAIGFESQRGQDQPWWNGVVRGILDMELNRRQKVAENLHLVANWTN</sequence>
<dbReference type="EMBL" id="HG937694">
    <property type="protein sequence ID" value="CDP38438.1"/>
    <property type="molecule type" value="Genomic_DNA"/>
</dbReference>
<name>A0A060TBU2_BLAAD</name>
<evidence type="ECO:0000259" key="2">
    <source>
        <dbReference type="SMART" id="SM00325"/>
    </source>
</evidence>
<feature type="compositionally biased region" description="Basic and acidic residues" evidence="1">
    <location>
        <begin position="947"/>
        <end position="956"/>
    </location>
</feature>
<feature type="region of interest" description="Disordered" evidence="1">
    <location>
        <begin position="850"/>
        <end position="894"/>
    </location>
</feature>
<accession>A0A060TBU2</accession>
<feature type="region of interest" description="Disordered" evidence="1">
    <location>
        <begin position="947"/>
        <end position="978"/>
    </location>
</feature>
<protein>
    <submittedName>
        <fullName evidence="3">ARAD1D34672p</fullName>
    </submittedName>
</protein>
<feature type="compositionally biased region" description="Polar residues" evidence="1">
    <location>
        <begin position="776"/>
        <end position="789"/>
    </location>
</feature>
<dbReference type="InterPro" id="IPR021895">
    <property type="entry name" value="Bud3_N"/>
</dbReference>
<feature type="region of interest" description="Disordered" evidence="1">
    <location>
        <begin position="757"/>
        <end position="793"/>
    </location>
</feature>
<evidence type="ECO:0000313" key="3">
    <source>
        <dbReference type="EMBL" id="CDP38438.1"/>
    </source>
</evidence>
<reference evidence="3" key="1">
    <citation type="submission" date="2014-02" db="EMBL/GenBank/DDBJ databases">
        <authorList>
            <person name="Genoscope - CEA"/>
        </authorList>
    </citation>
    <scope>NUCLEOTIDE SEQUENCE</scope>
    <source>
        <strain evidence="3">LS3</strain>
    </source>
</reference>
<dbReference type="PhylomeDB" id="A0A060TBU2"/>
<dbReference type="Pfam" id="PF12015">
    <property type="entry name" value="Bud3_N"/>
    <property type="match status" value="1"/>
</dbReference>
<organism evidence="3">
    <name type="scientific">Blastobotrys adeninivorans</name>
    <name type="common">Yeast</name>
    <name type="synonym">Arxula adeninivorans</name>
    <dbReference type="NCBI Taxonomy" id="409370"/>
    <lineage>
        <taxon>Eukaryota</taxon>
        <taxon>Fungi</taxon>
        <taxon>Dikarya</taxon>
        <taxon>Ascomycota</taxon>
        <taxon>Saccharomycotina</taxon>
        <taxon>Dipodascomycetes</taxon>
        <taxon>Dipodascales</taxon>
        <taxon>Trichomonascaceae</taxon>
        <taxon>Blastobotrys</taxon>
    </lineage>
</organism>
<dbReference type="SMART" id="SM00325">
    <property type="entry name" value="RhoGEF"/>
    <property type="match status" value="1"/>
</dbReference>
<dbReference type="Pfam" id="PF25351">
    <property type="entry name" value="PH_BUD3_C"/>
    <property type="match status" value="1"/>
</dbReference>
<dbReference type="SUPFAM" id="SSF48065">
    <property type="entry name" value="DBL homology domain (DH-domain)"/>
    <property type="match status" value="1"/>
</dbReference>
<gene>
    <name evidence="3" type="ORF">GNLVRS02_ARAD1D34672g</name>
</gene>
<feature type="compositionally biased region" description="Polar residues" evidence="1">
    <location>
        <begin position="757"/>
        <end position="766"/>
    </location>
</feature>
<feature type="compositionally biased region" description="Acidic residues" evidence="1">
    <location>
        <begin position="957"/>
        <end position="978"/>
    </location>
</feature>
<evidence type="ECO:0000256" key="1">
    <source>
        <dbReference type="SAM" id="MobiDB-lite"/>
    </source>
</evidence>
<dbReference type="InterPro" id="IPR057454">
    <property type="entry name" value="Bud3_C"/>
</dbReference>
<dbReference type="InterPro" id="IPR000219">
    <property type="entry name" value="DH_dom"/>
</dbReference>
<reference evidence="3" key="2">
    <citation type="submission" date="2014-06" db="EMBL/GenBank/DDBJ databases">
        <title>The complete genome of Blastobotrys (Arxula) adeninivorans LS3 - a yeast of biotechnological interest.</title>
        <authorList>
            <person name="Kunze G."/>
            <person name="Gaillardin C."/>
            <person name="Czernicka M."/>
            <person name="Durrens P."/>
            <person name="Martin T."/>
            <person name="Boer E."/>
            <person name="Gabaldon T."/>
            <person name="Cruz J."/>
            <person name="Talla E."/>
            <person name="Marck C."/>
            <person name="Goffeau A."/>
            <person name="Barbe V."/>
            <person name="Baret P."/>
            <person name="Baronian K."/>
            <person name="Beier S."/>
            <person name="Bleykasten C."/>
            <person name="Bode R."/>
            <person name="Casaregola S."/>
            <person name="Despons L."/>
            <person name="Fairhead C."/>
            <person name="Giersberg M."/>
            <person name="Gierski P."/>
            <person name="Hahnel U."/>
            <person name="Hartmann A."/>
            <person name="Jankowska D."/>
            <person name="Jubin C."/>
            <person name="Jung P."/>
            <person name="Lafontaine I."/>
            <person name="Leh-Louis V."/>
            <person name="Lemaire M."/>
            <person name="Marcet-Houben M."/>
            <person name="Mascher M."/>
            <person name="Morel G."/>
            <person name="Richard G.-F."/>
            <person name="Riechen J."/>
            <person name="Sacerdot C."/>
            <person name="Sarkar A."/>
            <person name="Savel G."/>
            <person name="Schacherer J."/>
            <person name="Sherman D."/>
            <person name="Straub M.-L."/>
            <person name="Stein N."/>
            <person name="Thierry A."/>
            <person name="Trautwein-Schult A."/>
            <person name="Westhof E."/>
            <person name="Worch S."/>
            <person name="Dujon B."/>
            <person name="Souciet J.-L."/>
            <person name="Wincker P."/>
            <person name="Scholz U."/>
            <person name="Neuveglise N."/>
        </authorList>
    </citation>
    <scope>NUCLEOTIDE SEQUENCE</scope>
    <source>
        <strain evidence="3">LS3</strain>
    </source>
</reference>